<evidence type="ECO:0000256" key="3">
    <source>
        <dbReference type="ARBA" id="ARBA00023067"/>
    </source>
</evidence>
<sequence length="146" mass="15287">MDHRAGPGLSDRRHGSGACRRPARPLTSPRGQEPQEDALNKSQLSNAVADALGVAKSNGAAAVDLVLGAIGASLAAGHDVTLHDFGTFRLTHREAQPPRQSALNGKTYARPARTSVRFKPYAALRARLPSAAAPTDHTPADPADLD</sequence>
<dbReference type="SMART" id="SM00411">
    <property type="entry name" value="BHL"/>
    <property type="match status" value="1"/>
</dbReference>
<gene>
    <name evidence="7" type="ORF">THSYN_30050</name>
</gene>
<evidence type="ECO:0000256" key="2">
    <source>
        <dbReference type="ARBA" id="ARBA00010529"/>
    </source>
</evidence>
<organism evidence="7 8">
    <name type="scientific">Candidatus Thiodictyon syntrophicum</name>
    <dbReference type="NCBI Taxonomy" id="1166950"/>
    <lineage>
        <taxon>Bacteria</taxon>
        <taxon>Pseudomonadati</taxon>
        <taxon>Pseudomonadota</taxon>
        <taxon>Gammaproteobacteria</taxon>
        <taxon>Chromatiales</taxon>
        <taxon>Chromatiaceae</taxon>
        <taxon>Thiodictyon</taxon>
    </lineage>
</organism>
<dbReference type="EMBL" id="CP020371">
    <property type="protein sequence ID" value="AUB85165.1"/>
    <property type="molecule type" value="Genomic_DNA"/>
</dbReference>
<dbReference type="Proteomes" id="UP000232638">
    <property type="component" value="Plasmid pTs417"/>
</dbReference>
<comment type="similarity">
    <text evidence="2 5">Belongs to the bacterial histone-like protein family.</text>
</comment>
<dbReference type="PANTHER" id="PTHR33175:SF3">
    <property type="entry name" value="DNA-BINDING PROTEIN HU-BETA"/>
    <property type="match status" value="1"/>
</dbReference>
<dbReference type="InterPro" id="IPR010992">
    <property type="entry name" value="IHF-like_DNA-bd_dom_sf"/>
</dbReference>
<proteinExistence type="inferred from homology"/>
<keyword evidence="8" id="KW-1185">Reference proteome</keyword>
<evidence type="ECO:0000256" key="4">
    <source>
        <dbReference type="ARBA" id="ARBA00023125"/>
    </source>
</evidence>
<evidence type="ECO:0000256" key="6">
    <source>
        <dbReference type="SAM" id="MobiDB-lite"/>
    </source>
</evidence>
<dbReference type="InterPro" id="IPR000119">
    <property type="entry name" value="Hist_DNA-bd"/>
</dbReference>
<dbReference type="Gene3D" id="4.10.520.10">
    <property type="entry name" value="IHF-like DNA-binding proteins"/>
    <property type="match status" value="1"/>
</dbReference>
<name>A0A2K8UI00_9GAMM</name>
<evidence type="ECO:0000313" key="7">
    <source>
        <dbReference type="EMBL" id="AUB85165.1"/>
    </source>
</evidence>
<keyword evidence="7" id="KW-0614">Plasmid</keyword>
<dbReference type="Pfam" id="PF00216">
    <property type="entry name" value="Bac_DNA_binding"/>
    <property type="match status" value="1"/>
</dbReference>
<geneLocation type="plasmid" evidence="8">
    <name>pts417</name>
</geneLocation>
<feature type="compositionally biased region" description="Basic and acidic residues" evidence="6">
    <location>
        <begin position="1"/>
        <end position="14"/>
    </location>
</feature>
<dbReference type="GO" id="GO:0003677">
    <property type="term" value="F:DNA binding"/>
    <property type="evidence" value="ECO:0007669"/>
    <property type="project" value="UniProtKB-KW"/>
</dbReference>
<comment type="function">
    <text evidence="1">Histone-like DNA-binding protein which is capable of wrapping DNA to stabilize it, and thus to prevent its denaturation under extreme environmental conditions.</text>
</comment>
<keyword evidence="4" id="KW-0238">DNA-binding</keyword>
<dbReference type="GO" id="GO:0005829">
    <property type="term" value="C:cytosol"/>
    <property type="evidence" value="ECO:0007669"/>
    <property type="project" value="TreeGrafter"/>
</dbReference>
<evidence type="ECO:0000256" key="1">
    <source>
        <dbReference type="ARBA" id="ARBA00003819"/>
    </source>
</evidence>
<dbReference type="KEGG" id="tsy:THSYN_30050"/>
<reference evidence="7 8" key="1">
    <citation type="submission" date="2017-03" db="EMBL/GenBank/DDBJ databases">
        <title>Complete genome sequence of Candidatus 'Thiodictyon syntrophicum' sp. nov. strain Cad16T, a photolithoautotroph purple sulfur bacterium isolated from an alpine meromictic lake.</title>
        <authorList>
            <person name="Luedin S.M."/>
            <person name="Pothier J.F."/>
            <person name="Danza F."/>
            <person name="Storelli N."/>
            <person name="Wittwer M."/>
            <person name="Tonolla M."/>
        </authorList>
    </citation>
    <scope>NUCLEOTIDE SEQUENCE [LARGE SCALE GENOMIC DNA]</scope>
    <source>
        <strain evidence="7 8">Cad16T</strain>
        <plasmid evidence="8">Plasmid pts417</plasmid>
    </source>
</reference>
<dbReference type="PANTHER" id="PTHR33175">
    <property type="entry name" value="DNA-BINDING PROTEIN HU"/>
    <property type="match status" value="1"/>
</dbReference>
<dbReference type="AlphaFoldDB" id="A0A2K8UI00"/>
<dbReference type="GO" id="GO:0030261">
    <property type="term" value="P:chromosome condensation"/>
    <property type="evidence" value="ECO:0007669"/>
    <property type="project" value="UniProtKB-KW"/>
</dbReference>
<protein>
    <recommendedName>
        <fullName evidence="9">HU family DNA-binding protein</fullName>
    </recommendedName>
</protein>
<evidence type="ECO:0000256" key="5">
    <source>
        <dbReference type="RuleBase" id="RU003939"/>
    </source>
</evidence>
<feature type="region of interest" description="Disordered" evidence="6">
    <location>
        <begin position="1"/>
        <end position="40"/>
    </location>
</feature>
<dbReference type="SUPFAM" id="SSF47729">
    <property type="entry name" value="IHF-like DNA-binding proteins"/>
    <property type="match status" value="1"/>
</dbReference>
<evidence type="ECO:0000313" key="8">
    <source>
        <dbReference type="Proteomes" id="UP000232638"/>
    </source>
</evidence>
<dbReference type="GO" id="GO:0030527">
    <property type="term" value="F:structural constituent of chromatin"/>
    <property type="evidence" value="ECO:0007669"/>
    <property type="project" value="InterPro"/>
</dbReference>
<evidence type="ECO:0008006" key="9">
    <source>
        <dbReference type="Google" id="ProtNLM"/>
    </source>
</evidence>
<keyword evidence="3" id="KW-0226">DNA condensation</keyword>
<accession>A0A2K8UI00</accession>